<evidence type="ECO:0000313" key="2">
    <source>
        <dbReference type="Proteomes" id="UP000255505"/>
    </source>
</evidence>
<dbReference type="EMBL" id="LT991978">
    <property type="protein sequence ID" value="SPK77263.1"/>
    <property type="molecule type" value="Genomic_DNA"/>
</dbReference>
<geneLocation type="plasmid" evidence="1">
    <name>III</name>
</geneLocation>
<protein>
    <submittedName>
        <fullName evidence="1">Uncharacterized protein</fullName>
    </submittedName>
</protein>
<evidence type="ECO:0000313" key="1">
    <source>
        <dbReference type="EMBL" id="SPK77263.1"/>
    </source>
</evidence>
<name>A0A375IRE9_9BURK</name>
<dbReference type="Proteomes" id="UP000255505">
    <property type="component" value="Plasmid III"/>
</dbReference>
<dbReference type="AlphaFoldDB" id="A0A375IRE9"/>
<sequence length="70" mass="7714">MQLVHKRLRKESSAARKLYSLAPPGAGKKTHLAIAAATQGCIKTKFISAADVMVATRGRQAHRFTFKPFF</sequence>
<keyword evidence="1" id="KW-0614">Plasmid</keyword>
<organism evidence="1 2">
    <name type="scientific">Cupriavidus taiwanensis</name>
    <dbReference type="NCBI Taxonomy" id="164546"/>
    <lineage>
        <taxon>Bacteria</taxon>
        <taxon>Pseudomonadati</taxon>
        <taxon>Pseudomonadota</taxon>
        <taxon>Betaproteobacteria</taxon>
        <taxon>Burkholderiales</taxon>
        <taxon>Burkholderiaceae</taxon>
        <taxon>Cupriavidus</taxon>
    </lineage>
</organism>
<gene>
    <name evidence="1" type="ORF">CT19425_P30112</name>
</gene>
<accession>A0A375IRE9</accession>
<reference evidence="1 2" key="1">
    <citation type="submission" date="2018-01" db="EMBL/GenBank/DDBJ databases">
        <authorList>
            <person name="Gaut B.S."/>
            <person name="Morton B.R."/>
            <person name="Clegg M.T."/>
            <person name="Duvall M.R."/>
        </authorList>
    </citation>
    <scope>NUCLEOTIDE SEQUENCE [LARGE SCALE GENOMIC DNA]</scope>
    <source>
        <strain evidence="1">Cupriavidus taiwanensis LMG 19425</strain>
        <plasmid evidence="2">Plasmid iii</plasmid>
    </source>
</reference>
<proteinExistence type="predicted"/>